<accession>A0A445CGN6</accession>
<keyword evidence="5" id="KW-1185">Reference proteome</keyword>
<dbReference type="Gene3D" id="1.25.40.10">
    <property type="entry name" value="Tetratricopeptide repeat domain"/>
    <property type="match status" value="2"/>
</dbReference>
<dbReference type="STRING" id="3818.A0A445CGN6"/>
<dbReference type="InterPro" id="IPR011990">
    <property type="entry name" value="TPR-like_helical_dom_sf"/>
</dbReference>
<dbReference type="GO" id="GO:0009451">
    <property type="term" value="P:RNA modification"/>
    <property type="evidence" value="ECO:0007669"/>
    <property type="project" value="InterPro"/>
</dbReference>
<dbReference type="PANTHER" id="PTHR47926">
    <property type="entry name" value="PENTATRICOPEPTIDE REPEAT-CONTAINING PROTEIN"/>
    <property type="match status" value="1"/>
</dbReference>
<sequence>MFCRIITLISFASSLCPVFLMEDIDANQNEKNVDQALNLSYEDIDTKKIQYFLPSLFLTSHNLLPLDGNALFSHRPLLVAGSLLLHRLCSRSFVASIRVASSLTLLHFLPPSLHMSAVAGVNSAAQLHRLSVVPLASGSSHRASCLVACSLGQKECWLREWKLRLGLASQFAFVYGDEATSFKSYRISSVTSKSLKQGKLIHQKVVTLGLQSDVSFCRNLISLYVSCHLYDFAKHAFDTIENPSEISLWNGLMAGYSKNYMYVEALELFEKFLHYPYLKPDSYTYPSVLKACGGLRRVILGKMIHTCLVKAGLMTDIVLGSSLVGMYAKCNALEYAIKIFEEMPEKDLASWNTVISCYYQNGKFEVALRYFSIMRGFGFEPDSVTITTAISSCARLLDLKRGREIHKELINSGFQLDSFISSALVDMYGKCGH</sequence>
<dbReference type="PROSITE" id="PS51375">
    <property type="entry name" value="PPR"/>
    <property type="match status" value="1"/>
</dbReference>
<gene>
    <name evidence="4" type="ORF">Ahy_A07g036661</name>
</gene>
<evidence type="ECO:0000256" key="2">
    <source>
        <dbReference type="PROSITE-ProRule" id="PRU00708"/>
    </source>
</evidence>
<dbReference type="NCBIfam" id="TIGR00756">
    <property type="entry name" value="PPR"/>
    <property type="match status" value="1"/>
</dbReference>
<dbReference type="PANTHER" id="PTHR47926:SF347">
    <property type="entry name" value="PENTATRICOPEPTIDE REPEAT-CONTAINING PROTEIN"/>
    <property type="match status" value="1"/>
</dbReference>
<evidence type="ECO:0000256" key="3">
    <source>
        <dbReference type="SAM" id="SignalP"/>
    </source>
</evidence>
<keyword evidence="1" id="KW-0677">Repeat</keyword>
<comment type="caution">
    <text evidence="4">The sequence shown here is derived from an EMBL/GenBank/DDBJ whole genome shotgun (WGS) entry which is preliminary data.</text>
</comment>
<evidence type="ECO:0000313" key="5">
    <source>
        <dbReference type="Proteomes" id="UP000289738"/>
    </source>
</evidence>
<feature type="chain" id="PRO_5019252019" description="Pentatricopeptide repeat-containing protein" evidence="3">
    <location>
        <begin position="27"/>
        <end position="433"/>
    </location>
</feature>
<evidence type="ECO:0000256" key="1">
    <source>
        <dbReference type="ARBA" id="ARBA00022737"/>
    </source>
</evidence>
<dbReference type="Proteomes" id="UP000289738">
    <property type="component" value="Chromosome A07"/>
</dbReference>
<dbReference type="EMBL" id="SDMP01000007">
    <property type="protein sequence ID" value="RYR50095.1"/>
    <property type="molecule type" value="Genomic_DNA"/>
</dbReference>
<dbReference type="InterPro" id="IPR002885">
    <property type="entry name" value="PPR_rpt"/>
</dbReference>
<proteinExistence type="predicted"/>
<dbReference type="GO" id="GO:0003723">
    <property type="term" value="F:RNA binding"/>
    <property type="evidence" value="ECO:0007669"/>
    <property type="project" value="InterPro"/>
</dbReference>
<evidence type="ECO:0008006" key="6">
    <source>
        <dbReference type="Google" id="ProtNLM"/>
    </source>
</evidence>
<dbReference type="FunFam" id="1.25.40.10:FF:000073">
    <property type="entry name" value="Pentatricopeptide repeat-containing protein chloroplastic"/>
    <property type="match status" value="1"/>
</dbReference>
<dbReference type="AlphaFoldDB" id="A0A445CGN6"/>
<dbReference type="InterPro" id="IPR046960">
    <property type="entry name" value="PPR_At4g14850-like_plant"/>
</dbReference>
<keyword evidence="3" id="KW-0732">Signal</keyword>
<feature type="repeat" description="PPR" evidence="2">
    <location>
        <begin position="347"/>
        <end position="381"/>
    </location>
</feature>
<feature type="signal peptide" evidence="3">
    <location>
        <begin position="1"/>
        <end position="26"/>
    </location>
</feature>
<protein>
    <recommendedName>
        <fullName evidence="6">Pentatricopeptide repeat-containing protein</fullName>
    </recommendedName>
</protein>
<name>A0A445CGN6_ARAHY</name>
<organism evidence="4 5">
    <name type="scientific">Arachis hypogaea</name>
    <name type="common">Peanut</name>
    <dbReference type="NCBI Taxonomy" id="3818"/>
    <lineage>
        <taxon>Eukaryota</taxon>
        <taxon>Viridiplantae</taxon>
        <taxon>Streptophyta</taxon>
        <taxon>Embryophyta</taxon>
        <taxon>Tracheophyta</taxon>
        <taxon>Spermatophyta</taxon>
        <taxon>Magnoliopsida</taxon>
        <taxon>eudicotyledons</taxon>
        <taxon>Gunneridae</taxon>
        <taxon>Pentapetalae</taxon>
        <taxon>rosids</taxon>
        <taxon>fabids</taxon>
        <taxon>Fabales</taxon>
        <taxon>Fabaceae</taxon>
        <taxon>Papilionoideae</taxon>
        <taxon>50 kb inversion clade</taxon>
        <taxon>dalbergioids sensu lato</taxon>
        <taxon>Dalbergieae</taxon>
        <taxon>Pterocarpus clade</taxon>
        <taxon>Arachis</taxon>
    </lineage>
</organism>
<dbReference type="Pfam" id="PF01535">
    <property type="entry name" value="PPR"/>
    <property type="match status" value="1"/>
</dbReference>
<dbReference type="Pfam" id="PF13041">
    <property type="entry name" value="PPR_2"/>
    <property type="match status" value="1"/>
</dbReference>
<reference evidence="4 5" key="1">
    <citation type="submission" date="2019-01" db="EMBL/GenBank/DDBJ databases">
        <title>Sequencing of cultivated peanut Arachis hypogaea provides insights into genome evolution and oil improvement.</title>
        <authorList>
            <person name="Chen X."/>
        </authorList>
    </citation>
    <scope>NUCLEOTIDE SEQUENCE [LARGE SCALE GENOMIC DNA]</scope>
    <source>
        <strain evidence="5">cv. Fuhuasheng</strain>
        <tissue evidence="4">Leaves</tissue>
    </source>
</reference>
<evidence type="ECO:0000313" key="4">
    <source>
        <dbReference type="EMBL" id="RYR50095.1"/>
    </source>
</evidence>
<dbReference type="FunFam" id="1.25.40.10:FF:001322">
    <property type="entry name" value="Pentatricopeptide repeat-containing protein At3g16610"/>
    <property type="match status" value="1"/>
</dbReference>